<feature type="region of interest" description="Disordered" evidence="1">
    <location>
        <begin position="579"/>
        <end position="600"/>
    </location>
</feature>
<accession>A0A9J6ECW1</accession>
<feature type="compositionally biased region" description="Basic and acidic residues" evidence="1">
    <location>
        <begin position="437"/>
        <end position="449"/>
    </location>
</feature>
<evidence type="ECO:0000313" key="3">
    <source>
        <dbReference type="Proteomes" id="UP000821866"/>
    </source>
</evidence>
<feature type="compositionally biased region" description="Polar residues" evidence="1">
    <location>
        <begin position="390"/>
        <end position="400"/>
    </location>
</feature>
<feature type="region of interest" description="Disordered" evidence="1">
    <location>
        <begin position="119"/>
        <end position="237"/>
    </location>
</feature>
<proteinExistence type="predicted"/>
<reference evidence="2" key="1">
    <citation type="journal article" date="2020" name="Cell">
        <title>Large-Scale Comparative Analyses of Tick Genomes Elucidate Their Genetic Diversity and Vector Capacities.</title>
        <authorList>
            <consortium name="Tick Genome and Microbiome Consortium (TIGMIC)"/>
            <person name="Jia N."/>
            <person name="Wang J."/>
            <person name="Shi W."/>
            <person name="Du L."/>
            <person name="Sun Y."/>
            <person name="Zhan W."/>
            <person name="Jiang J.F."/>
            <person name="Wang Q."/>
            <person name="Zhang B."/>
            <person name="Ji P."/>
            <person name="Bell-Sakyi L."/>
            <person name="Cui X.M."/>
            <person name="Yuan T.T."/>
            <person name="Jiang B.G."/>
            <person name="Yang W.F."/>
            <person name="Lam T.T."/>
            <person name="Chang Q.C."/>
            <person name="Ding S.J."/>
            <person name="Wang X.J."/>
            <person name="Zhu J.G."/>
            <person name="Ruan X.D."/>
            <person name="Zhao L."/>
            <person name="Wei J.T."/>
            <person name="Ye R.Z."/>
            <person name="Que T.C."/>
            <person name="Du C.H."/>
            <person name="Zhou Y.H."/>
            <person name="Cheng J.X."/>
            <person name="Dai P.F."/>
            <person name="Guo W.B."/>
            <person name="Han X.H."/>
            <person name="Huang E.J."/>
            <person name="Li L.F."/>
            <person name="Wei W."/>
            <person name="Gao Y.C."/>
            <person name="Liu J.Z."/>
            <person name="Shao H.Z."/>
            <person name="Wang X."/>
            <person name="Wang C.C."/>
            <person name="Yang T.C."/>
            <person name="Huo Q.B."/>
            <person name="Li W."/>
            <person name="Chen H.Y."/>
            <person name="Chen S.E."/>
            <person name="Zhou L.G."/>
            <person name="Ni X.B."/>
            <person name="Tian J.H."/>
            <person name="Sheng Y."/>
            <person name="Liu T."/>
            <person name="Pan Y.S."/>
            <person name="Xia L.Y."/>
            <person name="Li J."/>
            <person name="Zhao F."/>
            <person name="Cao W.C."/>
        </authorList>
    </citation>
    <scope>NUCLEOTIDE SEQUENCE</scope>
    <source>
        <strain evidence="2">Rmic-2018</strain>
    </source>
</reference>
<gene>
    <name evidence="2" type="ORF">HPB51_022131</name>
</gene>
<sequence length="652" mass="71174">MEGDGVQVILCTALPDANDRGRSPLLRRLDSSSGRKKKHDSKREQKHWEQLRNSILDAQQGGALSYSLPNLEQIKQVVLNKRLSSSDVRSMLPEGSVSQADEEVDEGFRTPASLCASGYASGCSSPQSLKSPKSDASLADPGTSGRPSSAMPSSSSCTALVQRWRSPDHSPKPREEVKRKHLVQSPARITEAESRSRSFVRQREAGTSSEGTAHRYRHSCHSEQEQEGQSEAREEDSAEIRWSAVTLEEMHASLDRLTRILREIALLINVSPAQRGRLGEAHRQRPSRSLASMRSSGLTRSISLHHSPSSHESQSLPGPQAPPVRQSGHPARPVSSRDTTSVAPSDNEEGRESHRQKGKHSKVQQRQGQLPVPQTHVMLAPRRASENEVVIQSVSAVTSHDPSDFDSANGSEDVSSLSSISGSDSEVSISLEADSGAEERNRVVPKDRPAGTSTRPASVRSDDERTLLSSQARSPEFFEQHPPFLPHDALPADHGAFEAASLQEDEDHGRLSPGEVPFSSEGPVPFVEPTFPVLEMQGGGQGRGFRGIARGSCWSDPGHLGSEPLNVENVDDDVDACPTFRSADDRLPPSGIPLDQGARDEDMSQHIWRWANSETGRVIDEAAMRRLELFKTTYGGNIDGQPPHMVWTADFE</sequence>
<feature type="compositionally biased region" description="Low complexity" evidence="1">
    <location>
        <begin position="410"/>
        <end position="431"/>
    </location>
</feature>
<dbReference type="EMBL" id="JABSTU010000005">
    <property type="protein sequence ID" value="KAH8031933.1"/>
    <property type="molecule type" value="Genomic_DNA"/>
</dbReference>
<feature type="compositionally biased region" description="Basic and acidic residues" evidence="1">
    <location>
        <begin position="17"/>
        <end position="30"/>
    </location>
</feature>
<feature type="region of interest" description="Disordered" evidence="1">
    <location>
        <begin position="276"/>
        <end position="469"/>
    </location>
</feature>
<evidence type="ECO:0000313" key="2">
    <source>
        <dbReference type="EMBL" id="KAH8031933.1"/>
    </source>
</evidence>
<feature type="compositionally biased region" description="Polar residues" evidence="1">
    <location>
        <begin position="122"/>
        <end position="131"/>
    </location>
</feature>
<feature type="region of interest" description="Disordered" evidence="1">
    <location>
        <begin position="16"/>
        <end position="47"/>
    </location>
</feature>
<dbReference type="Proteomes" id="UP000821866">
    <property type="component" value="Chromosome 3"/>
</dbReference>
<protein>
    <submittedName>
        <fullName evidence="2">Uncharacterized protein</fullName>
    </submittedName>
</protein>
<feature type="compositionally biased region" description="Basic and acidic residues" evidence="1">
    <location>
        <begin position="190"/>
        <end position="204"/>
    </location>
</feature>
<feature type="compositionally biased region" description="Low complexity" evidence="1">
    <location>
        <begin position="144"/>
        <end position="156"/>
    </location>
</feature>
<reference evidence="2" key="2">
    <citation type="submission" date="2021-09" db="EMBL/GenBank/DDBJ databases">
        <authorList>
            <person name="Jia N."/>
            <person name="Wang J."/>
            <person name="Shi W."/>
            <person name="Du L."/>
            <person name="Sun Y."/>
            <person name="Zhan W."/>
            <person name="Jiang J."/>
            <person name="Wang Q."/>
            <person name="Zhang B."/>
            <person name="Ji P."/>
            <person name="Sakyi L.B."/>
            <person name="Cui X."/>
            <person name="Yuan T."/>
            <person name="Jiang B."/>
            <person name="Yang W."/>
            <person name="Lam T.T.-Y."/>
            <person name="Chang Q."/>
            <person name="Ding S."/>
            <person name="Wang X."/>
            <person name="Zhu J."/>
            <person name="Ruan X."/>
            <person name="Zhao L."/>
            <person name="Wei J."/>
            <person name="Que T."/>
            <person name="Du C."/>
            <person name="Cheng J."/>
            <person name="Dai P."/>
            <person name="Han X."/>
            <person name="Huang E."/>
            <person name="Gao Y."/>
            <person name="Liu J."/>
            <person name="Shao H."/>
            <person name="Ye R."/>
            <person name="Li L."/>
            <person name="Wei W."/>
            <person name="Wang X."/>
            <person name="Wang C."/>
            <person name="Huo Q."/>
            <person name="Li W."/>
            <person name="Guo W."/>
            <person name="Chen H."/>
            <person name="Chen S."/>
            <person name="Zhou L."/>
            <person name="Zhou L."/>
            <person name="Ni X."/>
            <person name="Tian J."/>
            <person name="Zhou Y."/>
            <person name="Sheng Y."/>
            <person name="Liu T."/>
            <person name="Pan Y."/>
            <person name="Xia L."/>
            <person name="Li J."/>
            <person name="Zhao F."/>
            <person name="Cao W."/>
        </authorList>
    </citation>
    <scope>NUCLEOTIDE SEQUENCE</scope>
    <source>
        <strain evidence="2">Rmic-2018</strain>
        <tissue evidence="2">Larvae</tissue>
    </source>
</reference>
<name>A0A9J6ECW1_RHIMP</name>
<feature type="compositionally biased region" description="Basic and acidic residues" evidence="1">
    <location>
        <begin position="165"/>
        <end position="178"/>
    </location>
</feature>
<feature type="compositionally biased region" description="Acidic residues" evidence="1">
    <location>
        <begin position="225"/>
        <end position="237"/>
    </location>
</feature>
<feature type="compositionally biased region" description="Polar residues" evidence="1">
    <location>
        <begin position="287"/>
        <end position="317"/>
    </location>
</feature>
<keyword evidence="3" id="KW-1185">Reference proteome</keyword>
<dbReference type="AlphaFoldDB" id="A0A9J6ECW1"/>
<comment type="caution">
    <text evidence="2">The sequence shown here is derived from an EMBL/GenBank/DDBJ whole genome shotgun (WGS) entry which is preliminary data.</text>
</comment>
<organism evidence="2 3">
    <name type="scientific">Rhipicephalus microplus</name>
    <name type="common">Cattle tick</name>
    <name type="synonym">Boophilus microplus</name>
    <dbReference type="NCBI Taxonomy" id="6941"/>
    <lineage>
        <taxon>Eukaryota</taxon>
        <taxon>Metazoa</taxon>
        <taxon>Ecdysozoa</taxon>
        <taxon>Arthropoda</taxon>
        <taxon>Chelicerata</taxon>
        <taxon>Arachnida</taxon>
        <taxon>Acari</taxon>
        <taxon>Parasitiformes</taxon>
        <taxon>Ixodida</taxon>
        <taxon>Ixodoidea</taxon>
        <taxon>Ixodidae</taxon>
        <taxon>Rhipicephalinae</taxon>
        <taxon>Rhipicephalus</taxon>
        <taxon>Boophilus</taxon>
    </lineage>
</organism>
<evidence type="ECO:0000256" key="1">
    <source>
        <dbReference type="SAM" id="MobiDB-lite"/>
    </source>
</evidence>